<evidence type="ECO:0000313" key="3">
    <source>
        <dbReference type="EMBL" id="WZP32999.1"/>
    </source>
</evidence>
<reference evidence="3" key="1">
    <citation type="submission" date="2023-12" db="EMBL/GenBank/DDBJ databases">
        <title>Crayfish-infecting Nosema app. (Microsporidia): comparative genomics and taxonomic expansion.</title>
        <authorList>
            <person name="Stratton C.E."/>
            <person name="Bolds S.A."/>
            <person name="Reisinger L.S."/>
            <person name="Behringer D.C."/>
            <person name="Khalaf A."/>
            <person name="Bojko J."/>
        </authorList>
    </citation>
    <scope>NUCLEOTIDE SEQUENCE</scope>
    <source>
        <strain evidence="3">PS1</strain>
    </source>
</reference>
<dbReference type="AlphaFoldDB" id="A0AAU6SHJ8"/>
<evidence type="ECO:0000256" key="2">
    <source>
        <dbReference type="SAM" id="MobiDB-lite"/>
    </source>
</evidence>
<feature type="coiled-coil region" evidence="1">
    <location>
        <begin position="366"/>
        <end position="398"/>
    </location>
</feature>
<name>A0AAU6SHJ8_9MICR</name>
<sequence length="636" mass="73509">MEKKVEEIVNNTKNETVNDLLTLFNSKIGETRVVQPYEWNYEIEMHDIVQPDTVSGSSNPLIVSDEDTLLFTFNGKSIFYDEALTKVYISVPSNCKDMCIYKHEDKTFLITLDQTNKLQQCEIKDGVVQQEKLIISRNVLQLFKYKDAVYFISFKKYLYNLNCLIMDESLIRPKIILAQIQVKYSIEFFPSQFGMFIKQDSKLAHEDGRKVISKGDGVIDLNDYIIIYKKIENGIRLSLLNNEMIIKSEIVISNDSQNIKLHPLGDVVAIRMGANLYFVVVHNNELLIAKEFSYEKYPASVAFRLENDVVKVYNLYTNELKINPKDRIELSGVPAEEDLPSPSADSKVYNPSSPSVRRDKDLDCVIEKLFKKFEEKLEERETRERERQNELLDKISEQLNSSLIKVVQKVIKNEIEMIQRKLLFAIDRQFEENENSRTVDEAKVLNFTKDIICETLLPVIEASMDEMRIQVLNEVRQMNNTEHLQEIRKHLSTLSIGNSKMSQVGTLLLQNRIEECVIKVIEGGDQEVEDFIRICDPSNLVDVTSSNLLGLLEKIILYSMSRNKGDSFIRFILSDIDPNSLSDIELESFQVVLSQLRDSEIIERPGNNNLLVLCDYFAGQIPKISRKRKRSLRNKF</sequence>
<proteinExistence type="predicted"/>
<organism evidence="3">
    <name type="scientific">Nosema astafloridana</name>
    <dbReference type="NCBI Taxonomy" id="3121251"/>
    <lineage>
        <taxon>Eukaryota</taxon>
        <taxon>Fungi</taxon>
        <taxon>Fungi incertae sedis</taxon>
        <taxon>Microsporidia</taxon>
        <taxon>Nosematidae</taxon>
        <taxon>Nosema</taxon>
    </lineage>
</organism>
<feature type="region of interest" description="Disordered" evidence="2">
    <location>
        <begin position="333"/>
        <end position="356"/>
    </location>
</feature>
<protein>
    <submittedName>
        <fullName evidence="3">Uncharacterized protein</fullName>
    </submittedName>
</protein>
<dbReference type="EMBL" id="OR909912">
    <property type="protein sequence ID" value="WZP32999.1"/>
    <property type="molecule type" value="Genomic_DNA"/>
</dbReference>
<keyword evidence="1" id="KW-0175">Coiled coil</keyword>
<accession>A0AAU6SHJ8</accession>
<evidence type="ECO:0000256" key="1">
    <source>
        <dbReference type="SAM" id="Coils"/>
    </source>
</evidence>